<dbReference type="EMBL" id="CP060490">
    <property type="protein sequence ID" value="QNL43921.1"/>
    <property type="molecule type" value="Genomic_DNA"/>
</dbReference>
<feature type="transmembrane region" description="Helical" evidence="1">
    <location>
        <begin position="354"/>
        <end position="371"/>
    </location>
</feature>
<protein>
    <submittedName>
        <fullName evidence="2">Uncharacterized protein</fullName>
    </submittedName>
</protein>
<name>A0A7G9B2Z0_9FIRM</name>
<evidence type="ECO:0000313" key="3">
    <source>
        <dbReference type="Proteomes" id="UP000515960"/>
    </source>
</evidence>
<feature type="transmembrane region" description="Helical" evidence="1">
    <location>
        <begin position="259"/>
        <end position="288"/>
    </location>
</feature>
<dbReference type="AlphaFoldDB" id="A0A7G9B2Z0"/>
<feature type="transmembrane region" description="Helical" evidence="1">
    <location>
        <begin position="202"/>
        <end position="223"/>
    </location>
</feature>
<keyword evidence="1" id="KW-0812">Transmembrane</keyword>
<reference evidence="2 3" key="1">
    <citation type="submission" date="2020-08" db="EMBL/GenBank/DDBJ databases">
        <authorList>
            <person name="Liu C."/>
            <person name="Sun Q."/>
        </authorList>
    </citation>
    <scope>NUCLEOTIDE SEQUENCE [LARGE SCALE GENOMIC DNA]</scope>
    <source>
        <strain evidence="2 3">NSJ-62</strain>
    </source>
</reference>
<dbReference type="Proteomes" id="UP000515960">
    <property type="component" value="Chromosome"/>
</dbReference>
<accession>A0A7G9B2Z0</accession>
<keyword evidence="3" id="KW-1185">Reference proteome</keyword>
<sequence>MRQASYEWRKLFCLPALWAFLALCLAFNLLLVLEHSYGRDFFCDASKVAGDLGQQVTPSFLEGLSRRPAGESRDILIASAAGLEDIFETYDTGELSEFYKGVVSSSPLASRWMEWKYGLLSSRTAHLAEKDAALTLYAGPITHDSHQFLFSTLLRAVVAEGAMLSMLATLYLLGYERIFRTGGLAFTARTGRALRRVKVRSALSASVALYALLSIGSLGPYFALWDYSGVWGASVSSQFNYLTDMLYTRPFLTWADFTVAGYLAAALALGAALCAAFSLLAAVCGILIRNTYGAALALILLCAGGLSLTALLAQVKLWPLYFLSCFQPTSVWLCMGGWFTELGLSAAVPWQETVGTVCSLLLAGAGTALALRQTNRKDLL</sequence>
<organism evidence="2 3">
    <name type="scientific">Oscillibacter hominis</name>
    <dbReference type="NCBI Taxonomy" id="2763056"/>
    <lineage>
        <taxon>Bacteria</taxon>
        <taxon>Bacillati</taxon>
        <taxon>Bacillota</taxon>
        <taxon>Clostridia</taxon>
        <taxon>Eubacteriales</taxon>
        <taxon>Oscillospiraceae</taxon>
        <taxon>Oscillibacter</taxon>
    </lineage>
</organism>
<dbReference type="KEGG" id="ohi:H8790_10760"/>
<gene>
    <name evidence="2" type="ORF">H8790_10760</name>
</gene>
<evidence type="ECO:0000313" key="2">
    <source>
        <dbReference type="EMBL" id="QNL43921.1"/>
    </source>
</evidence>
<proteinExistence type="predicted"/>
<dbReference type="RefSeq" id="WP_187332501.1">
    <property type="nucleotide sequence ID" value="NZ_CP060490.1"/>
</dbReference>
<keyword evidence="1" id="KW-0472">Membrane</keyword>
<feature type="transmembrane region" description="Helical" evidence="1">
    <location>
        <begin position="153"/>
        <end position="173"/>
    </location>
</feature>
<evidence type="ECO:0000256" key="1">
    <source>
        <dbReference type="SAM" id="Phobius"/>
    </source>
</evidence>
<feature type="transmembrane region" description="Helical" evidence="1">
    <location>
        <begin position="294"/>
        <end position="313"/>
    </location>
</feature>
<keyword evidence="1" id="KW-1133">Transmembrane helix</keyword>